<organism evidence="1 2">
    <name type="scientific">Dyella halodurans</name>
    <dbReference type="NCBI Taxonomy" id="1920171"/>
    <lineage>
        <taxon>Bacteria</taxon>
        <taxon>Pseudomonadati</taxon>
        <taxon>Pseudomonadota</taxon>
        <taxon>Gammaproteobacteria</taxon>
        <taxon>Lysobacterales</taxon>
        <taxon>Rhodanobacteraceae</taxon>
        <taxon>Dyella</taxon>
    </lineage>
</organism>
<dbReference type="Gene3D" id="3.30.1490.20">
    <property type="entry name" value="ATP-grasp fold, A domain"/>
    <property type="match status" value="1"/>
</dbReference>
<dbReference type="EMBL" id="JBHSGA010000018">
    <property type="protein sequence ID" value="MFC4528194.1"/>
    <property type="molecule type" value="Genomic_DNA"/>
</dbReference>
<dbReference type="PANTHER" id="PTHR39217:SF1">
    <property type="entry name" value="GLUTATHIONE SYNTHETASE"/>
    <property type="match status" value="1"/>
</dbReference>
<dbReference type="Proteomes" id="UP001595961">
    <property type="component" value="Unassembled WGS sequence"/>
</dbReference>
<evidence type="ECO:0000313" key="2">
    <source>
        <dbReference type="Proteomes" id="UP001595961"/>
    </source>
</evidence>
<dbReference type="GO" id="GO:0016874">
    <property type="term" value="F:ligase activity"/>
    <property type="evidence" value="ECO:0007669"/>
    <property type="project" value="UniProtKB-KW"/>
</dbReference>
<proteinExistence type="predicted"/>
<dbReference type="InterPro" id="IPR013815">
    <property type="entry name" value="ATP_grasp_subdomain_1"/>
</dbReference>
<dbReference type="SUPFAM" id="SSF56059">
    <property type="entry name" value="Glutathione synthetase ATP-binding domain-like"/>
    <property type="match status" value="1"/>
</dbReference>
<dbReference type="PANTHER" id="PTHR39217">
    <property type="match status" value="1"/>
</dbReference>
<keyword evidence="2" id="KW-1185">Reference proteome</keyword>
<reference evidence="2" key="1">
    <citation type="journal article" date="2019" name="Int. J. Syst. Evol. Microbiol.">
        <title>The Global Catalogue of Microorganisms (GCM) 10K type strain sequencing project: providing services to taxonomists for standard genome sequencing and annotation.</title>
        <authorList>
            <consortium name="The Broad Institute Genomics Platform"/>
            <consortium name="The Broad Institute Genome Sequencing Center for Infectious Disease"/>
            <person name="Wu L."/>
            <person name="Ma J."/>
        </authorList>
    </citation>
    <scope>NUCLEOTIDE SEQUENCE [LARGE SCALE GENOMIC DNA]</scope>
    <source>
        <strain evidence="2">CCM 4481</strain>
    </source>
</reference>
<dbReference type="InterPro" id="IPR053191">
    <property type="entry name" value="DcsG_Biosynth_Enzyme"/>
</dbReference>
<dbReference type="Gene3D" id="3.40.50.20">
    <property type="match status" value="1"/>
</dbReference>
<dbReference type="Gene3D" id="3.30.470.20">
    <property type="entry name" value="ATP-grasp fold, B domain"/>
    <property type="match status" value="1"/>
</dbReference>
<accession>A0ABV9C565</accession>
<keyword evidence="1" id="KW-0436">Ligase</keyword>
<sequence length="290" mass="32031">MSASPIHRLAIATSVIIPDIHPDDAHLAATLQSLGIEPTACVWNDPEVDWSPFDAVLIRTTWDYFKHYPAFRRWLDQLPVPTINNKALLRWNSDKRYLLELATQGVEIIPTQMVPASQLLPTLAAMPARQVVVKPTVSGTARHTARGNSDDAMVRQIVAQLPAEFDYLVQPFVPEVVSDGEWSLLFFDGEFSHAVIKRPATGDYRVQSEFGGTTQAIEPDAALVASAKRVLAAAAALGHADAAYARVDGVIVQGRFLLMELEMIEPCLHFEGRQEAAERFAQNLRKRLAA</sequence>
<protein>
    <submittedName>
        <fullName evidence="1">RimK family alpha-L-glutamate ligase</fullName>
    </submittedName>
</protein>
<comment type="caution">
    <text evidence="1">The sequence shown here is derived from an EMBL/GenBank/DDBJ whole genome shotgun (WGS) entry which is preliminary data.</text>
</comment>
<evidence type="ECO:0000313" key="1">
    <source>
        <dbReference type="EMBL" id="MFC4528194.1"/>
    </source>
</evidence>
<dbReference type="RefSeq" id="WP_266148478.1">
    <property type="nucleotide sequence ID" value="NZ_CP064028.1"/>
</dbReference>
<name>A0ABV9C565_9GAMM</name>
<gene>
    <name evidence="1" type="ORF">ACFO5W_16240</name>
</gene>